<feature type="domain" description="HTH tetR-type" evidence="5">
    <location>
        <begin position="35"/>
        <end position="95"/>
    </location>
</feature>
<keyword evidence="3" id="KW-0804">Transcription</keyword>
<evidence type="ECO:0000256" key="1">
    <source>
        <dbReference type="ARBA" id="ARBA00023015"/>
    </source>
</evidence>
<keyword evidence="2 4" id="KW-0238">DNA-binding</keyword>
<keyword evidence="7" id="KW-1185">Reference proteome</keyword>
<dbReference type="PROSITE" id="PS50977">
    <property type="entry name" value="HTH_TETR_2"/>
    <property type="match status" value="1"/>
</dbReference>
<dbReference type="PANTHER" id="PTHR30055:SF151">
    <property type="entry name" value="TRANSCRIPTIONAL REGULATORY PROTEIN"/>
    <property type="match status" value="1"/>
</dbReference>
<evidence type="ECO:0000256" key="2">
    <source>
        <dbReference type="ARBA" id="ARBA00023125"/>
    </source>
</evidence>
<dbReference type="Pfam" id="PF00440">
    <property type="entry name" value="TetR_N"/>
    <property type="match status" value="1"/>
</dbReference>
<dbReference type="Gene3D" id="1.10.357.10">
    <property type="entry name" value="Tetracycline Repressor, domain 2"/>
    <property type="match status" value="1"/>
</dbReference>
<gene>
    <name evidence="6" type="ORF">ACFFQA_27410</name>
</gene>
<evidence type="ECO:0000259" key="5">
    <source>
        <dbReference type="PROSITE" id="PS50977"/>
    </source>
</evidence>
<dbReference type="InterPro" id="IPR009057">
    <property type="entry name" value="Homeodomain-like_sf"/>
</dbReference>
<proteinExistence type="predicted"/>
<dbReference type="EMBL" id="JBHLZU010000023">
    <property type="protein sequence ID" value="MFB9907679.1"/>
    <property type="molecule type" value="Genomic_DNA"/>
</dbReference>
<evidence type="ECO:0000256" key="4">
    <source>
        <dbReference type="PROSITE-ProRule" id="PRU00335"/>
    </source>
</evidence>
<dbReference type="InterPro" id="IPR050109">
    <property type="entry name" value="HTH-type_TetR-like_transc_reg"/>
</dbReference>
<dbReference type="SUPFAM" id="SSF46689">
    <property type="entry name" value="Homeodomain-like"/>
    <property type="match status" value="1"/>
</dbReference>
<dbReference type="InterPro" id="IPR001647">
    <property type="entry name" value="HTH_TetR"/>
</dbReference>
<dbReference type="Gene3D" id="1.10.10.60">
    <property type="entry name" value="Homeodomain-like"/>
    <property type="match status" value="1"/>
</dbReference>
<comment type="caution">
    <text evidence="6">The sequence shown here is derived from an EMBL/GenBank/DDBJ whole genome shotgun (WGS) entry which is preliminary data.</text>
</comment>
<dbReference type="PANTHER" id="PTHR30055">
    <property type="entry name" value="HTH-TYPE TRANSCRIPTIONAL REGULATOR RUTR"/>
    <property type="match status" value="1"/>
</dbReference>
<dbReference type="SUPFAM" id="SSF48498">
    <property type="entry name" value="Tetracyclin repressor-like, C-terminal domain"/>
    <property type="match status" value="1"/>
</dbReference>
<organism evidence="6 7">
    <name type="scientific">Allokutzneria oryzae</name>
    <dbReference type="NCBI Taxonomy" id="1378989"/>
    <lineage>
        <taxon>Bacteria</taxon>
        <taxon>Bacillati</taxon>
        <taxon>Actinomycetota</taxon>
        <taxon>Actinomycetes</taxon>
        <taxon>Pseudonocardiales</taxon>
        <taxon>Pseudonocardiaceae</taxon>
        <taxon>Allokutzneria</taxon>
    </lineage>
</organism>
<protein>
    <submittedName>
        <fullName evidence="6">TetR/AcrR family transcriptional regulator</fullName>
    </submittedName>
</protein>
<dbReference type="InterPro" id="IPR036271">
    <property type="entry name" value="Tet_transcr_reg_TetR-rel_C_sf"/>
</dbReference>
<evidence type="ECO:0000313" key="7">
    <source>
        <dbReference type="Proteomes" id="UP001589693"/>
    </source>
</evidence>
<reference evidence="6 7" key="1">
    <citation type="submission" date="2024-09" db="EMBL/GenBank/DDBJ databases">
        <authorList>
            <person name="Sun Q."/>
            <person name="Mori K."/>
        </authorList>
    </citation>
    <scope>NUCLEOTIDE SEQUENCE [LARGE SCALE GENOMIC DNA]</scope>
    <source>
        <strain evidence="6 7">TBRC 7907</strain>
    </source>
</reference>
<dbReference type="Proteomes" id="UP001589693">
    <property type="component" value="Unassembled WGS sequence"/>
</dbReference>
<feature type="DNA-binding region" description="H-T-H motif" evidence="4">
    <location>
        <begin position="58"/>
        <end position="77"/>
    </location>
</feature>
<evidence type="ECO:0000256" key="3">
    <source>
        <dbReference type="ARBA" id="ARBA00023163"/>
    </source>
</evidence>
<sequence length="265" mass="29496">MVVYAGQGDARRSMGLLWRTGSSEAVRTSPGPKPALSVEKIVDAGIALADAEGMEGLSMRAVGEKLGRTAMALYTYVSNKNELVDLMYDRTLAELPTDYSEHADWRSAVTAWAGDNWDFYLRHPWMLQVSQARSVLGPNEFQALETLLVILYGAGLPAKDVRRLVGTLNNFVRGAVRIVAESRKAQAETGVSDDEWWLTRSSLLEEVAPDFASRYPMMTKLESERAFQLEDETVPYLEQEARETYRAGLETVLDGVEVAVRRARS</sequence>
<accession>A0ABV6A6Z1</accession>
<evidence type="ECO:0000313" key="6">
    <source>
        <dbReference type="EMBL" id="MFB9907679.1"/>
    </source>
</evidence>
<dbReference type="RefSeq" id="WP_377858268.1">
    <property type="nucleotide sequence ID" value="NZ_JBHLZU010000023.1"/>
</dbReference>
<dbReference type="Pfam" id="PF02909">
    <property type="entry name" value="TetR_C_1"/>
    <property type="match status" value="1"/>
</dbReference>
<keyword evidence="1" id="KW-0805">Transcription regulation</keyword>
<name>A0ABV6A6Z1_9PSEU</name>
<dbReference type="InterPro" id="IPR004111">
    <property type="entry name" value="Repressor_TetR_C"/>
</dbReference>